<dbReference type="KEGG" id="fgi:OP10G_2259"/>
<organism evidence="2 3">
    <name type="scientific">Fimbriimonas ginsengisoli Gsoil 348</name>
    <dbReference type="NCBI Taxonomy" id="661478"/>
    <lineage>
        <taxon>Bacteria</taxon>
        <taxon>Bacillati</taxon>
        <taxon>Armatimonadota</taxon>
        <taxon>Fimbriimonadia</taxon>
        <taxon>Fimbriimonadales</taxon>
        <taxon>Fimbriimonadaceae</taxon>
        <taxon>Fimbriimonas</taxon>
    </lineage>
</organism>
<dbReference type="AlphaFoldDB" id="A0A068NQJ3"/>
<proteinExistence type="predicted"/>
<keyword evidence="3" id="KW-1185">Reference proteome</keyword>
<dbReference type="RefSeq" id="WP_025225811.1">
    <property type="nucleotide sequence ID" value="NZ_CP007139.1"/>
</dbReference>
<name>A0A068NQJ3_FIMGI</name>
<evidence type="ECO:0000256" key="1">
    <source>
        <dbReference type="SAM" id="MobiDB-lite"/>
    </source>
</evidence>
<reference evidence="2 3" key="1">
    <citation type="journal article" date="2014" name="PLoS ONE">
        <title>The first complete genome sequence of the class fimbriimonadia in the phylum armatimonadetes.</title>
        <authorList>
            <person name="Hu Z.Y."/>
            <person name="Wang Y.Z."/>
            <person name="Im W.T."/>
            <person name="Wang S.Y."/>
            <person name="Zhao G.P."/>
            <person name="Zheng H.J."/>
            <person name="Quan Z.X."/>
        </authorList>
    </citation>
    <scope>NUCLEOTIDE SEQUENCE [LARGE SCALE GENOMIC DNA]</scope>
    <source>
        <strain evidence="2">Gsoil 348</strain>
    </source>
</reference>
<gene>
    <name evidence="2" type="ORF">OP10G_2259</name>
</gene>
<evidence type="ECO:0000313" key="3">
    <source>
        <dbReference type="Proteomes" id="UP000027982"/>
    </source>
</evidence>
<evidence type="ECO:0000313" key="2">
    <source>
        <dbReference type="EMBL" id="AIE85627.1"/>
    </source>
</evidence>
<feature type="region of interest" description="Disordered" evidence="1">
    <location>
        <begin position="1"/>
        <end position="61"/>
    </location>
</feature>
<dbReference type="HOGENOM" id="CLU_2915746_0_0_0"/>
<protein>
    <submittedName>
        <fullName evidence="2">Uncharacterized protein</fullName>
    </submittedName>
</protein>
<feature type="compositionally biased region" description="Polar residues" evidence="1">
    <location>
        <begin position="49"/>
        <end position="61"/>
    </location>
</feature>
<accession>A0A068NQJ3</accession>
<sequence>MIDRKAPEPRDDKPEPNVDVPEHLMPTEGGAFAEDPEGTTSGEHLRTPTPGSRPNTTSSPE</sequence>
<feature type="compositionally biased region" description="Basic and acidic residues" evidence="1">
    <location>
        <begin position="1"/>
        <end position="22"/>
    </location>
</feature>
<dbReference type="EMBL" id="CP007139">
    <property type="protein sequence ID" value="AIE85627.1"/>
    <property type="molecule type" value="Genomic_DNA"/>
</dbReference>
<dbReference type="Proteomes" id="UP000027982">
    <property type="component" value="Chromosome"/>
</dbReference>